<dbReference type="SUPFAM" id="SSF50998">
    <property type="entry name" value="Quinoprotein alcohol dehydrogenase-like"/>
    <property type="match status" value="1"/>
</dbReference>
<dbReference type="OrthoDB" id="416253at2759"/>
<dbReference type="InterPro" id="IPR018391">
    <property type="entry name" value="PQQ_b-propeller_rpt"/>
</dbReference>
<dbReference type="Pfam" id="PF13360">
    <property type="entry name" value="PQQ_2"/>
    <property type="match status" value="1"/>
</dbReference>
<gene>
    <name evidence="5" type="ORF">TorRG33x02_340420</name>
</gene>
<evidence type="ECO:0000259" key="4">
    <source>
        <dbReference type="Pfam" id="PF13360"/>
    </source>
</evidence>
<organism evidence="5 6">
    <name type="scientific">Trema orientale</name>
    <name type="common">Charcoal tree</name>
    <name type="synonym">Celtis orientalis</name>
    <dbReference type="NCBI Taxonomy" id="63057"/>
    <lineage>
        <taxon>Eukaryota</taxon>
        <taxon>Viridiplantae</taxon>
        <taxon>Streptophyta</taxon>
        <taxon>Embryophyta</taxon>
        <taxon>Tracheophyta</taxon>
        <taxon>Spermatophyta</taxon>
        <taxon>Magnoliopsida</taxon>
        <taxon>eudicotyledons</taxon>
        <taxon>Gunneridae</taxon>
        <taxon>Pentapetalae</taxon>
        <taxon>rosids</taxon>
        <taxon>fabids</taxon>
        <taxon>Rosales</taxon>
        <taxon>Cannabaceae</taxon>
        <taxon>Trema</taxon>
    </lineage>
</organism>
<dbReference type="STRING" id="63057.A0A2P5AV38"/>
<accession>A0A2P5AV38</accession>
<dbReference type="InterPro" id="IPR002372">
    <property type="entry name" value="PQQ_rpt_dom"/>
</dbReference>
<evidence type="ECO:0000256" key="1">
    <source>
        <dbReference type="ARBA" id="ARBA00001931"/>
    </source>
</evidence>
<sequence>MACNSTVLLLCVGTFCLVTALITITAYITTPDYYYGSSSGDLYNIRRDISKRETRNIIADSVPDLRIRWGSYAENDTISAIPLVYNGTIYISSWNGYIKAVNPMGGLTIWKKSLKELAGLNNSTSSSIGFVVDLTVSRTTPIIACDLLIVTIYGPAVVVAVNRLTGELVWSTKLSSNVASVITTSGTYYQGSIYIGISCLEEGLGIKQFEYCCTFRGSFFKLNAQTGAVLWQTFTLPDNGGKTGEYAGAAIWGSSPSIDKVRNHVYIATGNLYSAPLRIRQCQEQQNNQTTPTSSTDKCVEPENHSKSIMALDLESGKIIWYRQLGGWFFAYCDNELSILNCRSEPHPTDNDFSEAPMVLRDIDYPNGTKRDVVDVLQKRTGFVLALDRDNGNILGYTPGE</sequence>
<dbReference type="GO" id="GO:0016491">
    <property type="term" value="F:oxidoreductase activity"/>
    <property type="evidence" value="ECO:0007669"/>
    <property type="project" value="UniProtKB-KW"/>
</dbReference>
<feature type="domain" description="Pyrrolo-quinoline quinone repeat" evidence="4">
    <location>
        <begin position="132"/>
        <end position="321"/>
    </location>
</feature>
<protein>
    <submittedName>
        <fullName evidence="5">PQQ-dependent membrane bound dehydrogenase, glucose/quinate/shikimate-related</fullName>
    </submittedName>
</protein>
<keyword evidence="3" id="KW-0560">Oxidoreductase</keyword>
<comment type="cofactor">
    <cofactor evidence="1">
        <name>pyrroloquinoline quinone</name>
        <dbReference type="ChEBI" id="CHEBI:58442"/>
    </cofactor>
</comment>
<keyword evidence="6" id="KW-1185">Reference proteome</keyword>
<dbReference type="Gene3D" id="2.140.10.10">
    <property type="entry name" value="Quinoprotein alcohol dehydrogenase-like superfamily"/>
    <property type="match status" value="1"/>
</dbReference>
<comment type="similarity">
    <text evidence="2">Belongs to the bacterial PQQ dehydrogenase family.</text>
</comment>
<proteinExistence type="inferred from homology"/>
<dbReference type="PANTHER" id="PTHR32303">
    <property type="entry name" value="QUINOPROTEIN ALCOHOL DEHYDROGENASE (CYTOCHROME C)"/>
    <property type="match status" value="1"/>
</dbReference>
<dbReference type="PANTHER" id="PTHR32303:SF10">
    <property type="entry name" value="OUTER MEMBRANE PROTEIN ASSEMBLY FACTOR BAMB"/>
    <property type="match status" value="1"/>
</dbReference>
<dbReference type="SMART" id="SM00564">
    <property type="entry name" value="PQQ"/>
    <property type="match status" value="4"/>
</dbReference>
<comment type="caution">
    <text evidence="5">The sequence shown here is derived from an EMBL/GenBank/DDBJ whole genome shotgun (WGS) entry which is preliminary data.</text>
</comment>
<name>A0A2P5AV38_TREOI</name>
<dbReference type="Proteomes" id="UP000237000">
    <property type="component" value="Unassembled WGS sequence"/>
</dbReference>
<dbReference type="InParanoid" id="A0A2P5AV38"/>
<reference evidence="6" key="1">
    <citation type="submission" date="2016-06" db="EMBL/GenBank/DDBJ databases">
        <title>Parallel loss of symbiosis genes in relatives of nitrogen-fixing non-legume Parasponia.</title>
        <authorList>
            <person name="Van Velzen R."/>
            <person name="Holmer R."/>
            <person name="Bu F."/>
            <person name="Rutten L."/>
            <person name="Van Zeijl A."/>
            <person name="Liu W."/>
            <person name="Santuari L."/>
            <person name="Cao Q."/>
            <person name="Sharma T."/>
            <person name="Shen D."/>
            <person name="Roswanjaya Y."/>
            <person name="Wardhani T."/>
            <person name="Kalhor M.S."/>
            <person name="Jansen J."/>
            <person name="Van den Hoogen J."/>
            <person name="Gungor B."/>
            <person name="Hartog M."/>
            <person name="Hontelez J."/>
            <person name="Verver J."/>
            <person name="Yang W.-C."/>
            <person name="Schijlen E."/>
            <person name="Repin R."/>
            <person name="Schilthuizen M."/>
            <person name="Schranz E."/>
            <person name="Heidstra R."/>
            <person name="Miyata K."/>
            <person name="Fedorova E."/>
            <person name="Kohlen W."/>
            <person name="Bisseling T."/>
            <person name="Smit S."/>
            <person name="Geurts R."/>
        </authorList>
    </citation>
    <scope>NUCLEOTIDE SEQUENCE [LARGE SCALE GENOMIC DNA]</scope>
    <source>
        <strain evidence="6">cv. RG33-2</strain>
    </source>
</reference>
<evidence type="ECO:0000313" key="6">
    <source>
        <dbReference type="Proteomes" id="UP000237000"/>
    </source>
</evidence>
<evidence type="ECO:0000256" key="2">
    <source>
        <dbReference type="ARBA" id="ARBA00008156"/>
    </source>
</evidence>
<evidence type="ECO:0000256" key="3">
    <source>
        <dbReference type="ARBA" id="ARBA00023002"/>
    </source>
</evidence>
<dbReference type="EMBL" id="JXTC01000689">
    <property type="protein sequence ID" value="PON40409.1"/>
    <property type="molecule type" value="Genomic_DNA"/>
</dbReference>
<evidence type="ECO:0000313" key="5">
    <source>
        <dbReference type="EMBL" id="PON40409.1"/>
    </source>
</evidence>
<dbReference type="InterPro" id="IPR011047">
    <property type="entry name" value="Quinoprotein_ADH-like_sf"/>
</dbReference>
<dbReference type="AlphaFoldDB" id="A0A2P5AV38"/>